<dbReference type="EMBL" id="AP026867">
    <property type="protein sequence ID" value="BDS10738.1"/>
    <property type="molecule type" value="Genomic_DNA"/>
</dbReference>
<protein>
    <submittedName>
        <fullName evidence="1">Uncharacterized protein</fullName>
    </submittedName>
</protein>
<dbReference type="AlphaFoldDB" id="A0A915YCW5"/>
<reference evidence="1" key="1">
    <citation type="submission" date="2022-09" db="EMBL/GenBank/DDBJ databases">
        <title>Aureispira anguillicida sp. nov., isolated from Leptocephalus of Japanese eel Anguilla japonica.</title>
        <authorList>
            <person name="Yuasa K."/>
            <person name="Mekata T."/>
            <person name="Ikunari K."/>
        </authorList>
    </citation>
    <scope>NUCLEOTIDE SEQUENCE</scope>
    <source>
        <strain evidence="1">EL160426</strain>
    </source>
</reference>
<proteinExistence type="predicted"/>
<dbReference type="KEGG" id="aup:AsAng_0014470"/>
<sequence length="50" mass="6126">MDFLTLLKEQRNRAQGEFVILEKKHNNSNKCNSSKIEIKNRRAIYWLRKY</sequence>
<name>A0A915YCW5_9BACT</name>
<organism evidence="1 2">
    <name type="scientific">Aureispira anguillae</name>
    <dbReference type="NCBI Taxonomy" id="2864201"/>
    <lineage>
        <taxon>Bacteria</taxon>
        <taxon>Pseudomonadati</taxon>
        <taxon>Bacteroidota</taxon>
        <taxon>Saprospiria</taxon>
        <taxon>Saprospirales</taxon>
        <taxon>Saprospiraceae</taxon>
        <taxon>Aureispira</taxon>
    </lineage>
</organism>
<keyword evidence="2" id="KW-1185">Reference proteome</keyword>
<gene>
    <name evidence="1" type="ORF">AsAng_0014470</name>
</gene>
<accession>A0A915YCW5</accession>
<dbReference type="Proteomes" id="UP001060919">
    <property type="component" value="Chromosome"/>
</dbReference>
<evidence type="ECO:0000313" key="2">
    <source>
        <dbReference type="Proteomes" id="UP001060919"/>
    </source>
</evidence>
<evidence type="ECO:0000313" key="1">
    <source>
        <dbReference type="EMBL" id="BDS10738.1"/>
    </source>
</evidence>